<dbReference type="Pfam" id="PF13559">
    <property type="entry name" value="DUF4129"/>
    <property type="match status" value="1"/>
</dbReference>
<protein>
    <submittedName>
        <fullName evidence="3">DUF4129 domain-containing protein</fullName>
    </submittedName>
</protein>
<name>A0A3A1QUX0_9BACI</name>
<keyword evidence="1" id="KW-0472">Membrane</keyword>
<evidence type="ECO:0000256" key="1">
    <source>
        <dbReference type="SAM" id="Phobius"/>
    </source>
</evidence>
<dbReference type="EMBL" id="QXIR01000020">
    <property type="protein sequence ID" value="RIW31860.1"/>
    <property type="molecule type" value="Genomic_DNA"/>
</dbReference>
<dbReference type="Proteomes" id="UP000265801">
    <property type="component" value="Unassembled WGS sequence"/>
</dbReference>
<proteinExistence type="predicted"/>
<keyword evidence="1" id="KW-1133">Transmembrane helix</keyword>
<evidence type="ECO:0000259" key="2">
    <source>
        <dbReference type="Pfam" id="PF13559"/>
    </source>
</evidence>
<accession>A0A3A1QUX0</accession>
<sequence length="213" mass="25557">MLNENNARDELQDILNDREYTVYQSENQGFFQSLWEKIRDTVIDWLNNLFPEYQVSQGSGTMITLVLVILGLAVLFLVLFFVSRKMINKRKMAKQKPLQHLAEKDWSYQDHLGESLRQEEAGNYSLAVRHLFLALLLNFHARDWLQARKWKTNWEYYEELQKVNKEWAEQFFSLALKFDEAAYGEREIQQEEFIPYKETAMKWLNENQQEMEA</sequence>
<keyword evidence="1" id="KW-0812">Transmembrane</keyword>
<dbReference type="RefSeq" id="WP_119547927.1">
    <property type="nucleotide sequence ID" value="NZ_QXIR01000020.1"/>
</dbReference>
<keyword evidence="4" id="KW-1185">Reference proteome</keyword>
<evidence type="ECO:0000313" key="4">
    <source>
        <dbReference type="Proteomes" id="UP000265801"/>
    </source>
</evidence>
<reference evidence="3 4" key="1">
    <citation type="submission" date="2018-09" db="EMBL/GenBank/DDBJ databases">
        <title>Bacillus saliacetes sp. nov., isolated from Thai shrimp paste (Ka-pi).</title>
        <authorList>
            <person name="Daroonpunt R."/>
            <person name="Tanasupawat S."/>
            <person name="Yiamsombut S."/>
        </authorList>
    </citation>
    <scope>NUCLEOTIDE SEQUENCE [LARGE SCALE GENOMIC DNA]</scope>
    <source>
        <strain evidence="3 4">SKP7-4</strain>
    </source>
</reference>
<feature type="domain" description="Protein-glutamine gamma-glutamyltransferase-like C-terminal" evidence="2">
    <location>
        <begin position="131"/>
        <end position="193"/>
    </location>
</feature>
<gene>
    <name evidence="3" type="ORF">D3H55_14655</name>
</gene>
<evidence type="ECO:0000313" key="3">
    <source>
        <dbReference type="EMBL" id="RIW31860.1"/>
    </source>
</evidence>
<dbReference type="InterPro" id="IPR025403">
    <property type="entry name" value="TgpA-like_C"/>
</dbReference>
<dbReference type="AlphaFoldDB" id="A0A3A1QUX0"/>
<comment type="caution">
    <text evidence="3">The sequence shown here is derived from an EMBL/GenBank/DDBJ whole genome shotgun (WGS) entry which is preliminary data.</text>
</comment>
<organism evidence="3 4">
    <name type="scientific">Bacillus salacetis</name>
    <dbReference type="NCBI Taxonomy" id="2315464"/>
    <lineage>
        <taxon>Bacteria</taxon>
        <taxon>Bacillati</taxon>
        <taxon>Bacillota</taxon>
        <taxon>Bacilli</taxon>
        <taxon>Bacillales</taxon>
        <taxon>Bacillaceae</taxon>
        <taxon>Bacillus</taxon>
    </lineage>
</organism>
<dbReference type="OrthoDB" id="2435598at2"/>
<feature type="transmembrane region" description="Helical" evidence="1">
    <location>
        <begin position="62"/>
        <end position="82"/>
    </location>
</feature>